<dbReference type="AlphaFoldDB" id="A0AAU9UWX3"/>
<organism evidence="1 2">
    <name type="scientific">Euphydryas editha</name>
    <name type="common">Edith's checkerspot</name>
    <dbReference type="NCBI Taxonomy" id="104508"/>
    <lineage>
        <taxon>Eukaryota</taxon>
        <taxon>Metazoa</taxon>
        <taxon>Ecdysozoa</taxon>
        <taxon>Arthropoda</taxon>
        <taxon>Hexapoda</taxon>
        <taxon>Insecta</taxon>
        <taxon>Pterygota</taxon>
        <taxon>Neoptera</taxon>
        <taxon>Endopterygota</taxon>
        <taxon>Lepidoptera</taxon>
        <taxon>Glossata</taxon>
        <taxon>Ditrysia</taxon>
        <taxon>Papilionoidea</taxon>
        <taxon>Nymphalidae</taxon>
        <taxon>Nymphalinae</taxon>
        <taxon>Euphydryas</taxon>
    </lineage>
</organism>
<keyword evidence="2" id="KW-1185">Reference proteome</keyword>
<dbReference type="Proteomes" id="UP001153954">
    <property type="component" value="Unassembled WGS sequence"/>
</dbReference>
<dbReference type="EMBL" id="CAKOGL010000026">
    <property type="protein sequence ID" value="CAH2103658.1"/>
    <property type="molecule type" value="Genomic_DNA"/>
</dbReference>
<accession>A0AAU9UWX3</accession>
<proteinExistence type="predicted"/>
<sequence length="103" mass="11738">MPAPLHLSQNPTLNSRLKARLDSALPYSPLCATSSASICWQPVSNVVVDLYNGFPVSMRHGDRHTEPHRYCHLPVRSDAERSFGSTRRYGFMRVYNLRYNCAK</sequence>
<evidence type="ECO:0000313" key="1">
    <source>
        <dbReference type="EMBL" id="CAH2103658.1"/>
    </source>
</evidence>
<evidence type="ECO:0000313" key="2">
    <source>
        <dbReference type="Proteomes" id="UP001153954"/>
    </source>
</evidence>
<name>A0AAU9UWX3_EUPED</name>
<gene>
    <name evidence="1" type="ORF">EEDITHA_LOCUS18139</name>
</gene>
<protein>
    <submittedName>
        <fullName evidence="1">Uncharacterized protein</fullName>
    </submittedName>
</protein>
<comment type="caution">
    <text evidence="1">The sequence shown here is derived from an EMBL/GenBank/DDBJ whole genome shotgun (WGS) entry which is preliminary data.</text>
</comment>
<reference evidence="1" key="1">
    <citation type="submission" date="2022-03" db="EMBL/GenBank/DDBJ databases">
        <authorList>
            <person name="Tunstrom K."/>
        </authorList>
    </citation>
    <scope>NUCLEOTIDE SEQUENCE</scope>
</reference>